<keyword evidence="2" id="KW-1185">Reference proteome</keyword>
<dbReference type="RefSeq" id="WP_103050734.1">
    <property type="nucleotide sequence ID" value="NZ_POWF01000001.1"/>
</dbReference>
<sequence>MAVQKLVLDDFLDIHDYGLIGIHCSIEDYRLAYFLNQYLNINLSRKSQDLDFSKQVQYPIFEWEDEKKQIIWNLVSNSCKVESQTINQTESLFSNPQATTKTHYLISEYKKVNYFLKISEEDINKTKLKLVLNKILSIPQIVTAYNVNPEELKSRNNLIFY</sequence>
<dbReference type="Proteomes" id="UP000236641">
    <property type="component" value="Unassembled WGS sequence"/>
</dbReference>
<gene>
    <name evidence="1" type="ORF">C1T31_01735</name>
</gene>
<dbReference type="AlphaFoldDB" id="A0A2K1E3N6"/>
<protein>
    <submittedName>
        <fullName evidence="1">IPExxxVDY family protein</fullName>
    </submittedName>
</protein>
<dbReference type="InterPro" id="IPR047690">
    <property type="entry name" value="IPExxxVDY_fam"/>
</dbReference>
<dbReference type="OrthoDB" id="676614at2"/>
<comment type="caution">
    <text evidence="1">The sequence shown here is derived from an EMBL/GenBank/DDBJ whole genome shotgun (WGS) entry which is preliminary data.</text>
</comment>
<proteinExistence type="predicted"/>
<accession>A0A2K1E3N6</accession>
<organism evidence="1 2">
    <name type="scientific">Hanstruepera neustonica</name>
    <dbReference type="NCBI Taxonomy" id="1445657"/>
    <lineage>
        <taxon>Bacteria</taxon>
        <taxon>Pseudomonadati</taxon>
        <taxon>Bacteroidota</taxon>
        <taxon>Flavobacteriia</taxon>
        <taxon>Flavobacteriales</taxon>
        <taxon>Flavobacteriaceae</taxon>
        <taxon>Hanstruepera</taxon>
    </lineage>
</organism>
<evidence type="ECO:0000313" key="2">
    <source>
        <dbReference type="Proteomes" id="UP000236641"/>
    </source>
</evidence>
<evidence type="ECO:0000313" key="1">
    <source>
        <dbReference type="EMBL" id="PNQ74883.1"/>
    </source>
</evidence>
<dbReference type="EMBL" id="POWF01000001">
    <property type="protein sequence ID" value="PNQ74883.1"/>
    <property type="molecule type" value="Genomic_DNA"/>
</dbReference>
<dbReference type="NCBIfam" id="NF033205">
    <property type="entry name" value="IPExxxVDY"/>
    <property type="match status" value="1"/>
</dbReference>
<reference evidence="1 2" key="1">
    <citation type="submission" date="2018-01" db="EMBL/GenBank/DDBJ databases">
        <title>The draft genome of Hanstruepera neustonica JCM19743.</title>
        <authorList>
            <person name="He R.-H."/>
            <person name="Du Z.-J."/>
        </authorList>
    </citation>
    <scope>NUCLEOTIDE SEQUENCE [LARGE SCALE GENOMIC DNA]</scope>
    <source>
        <strain evidence="1 2">JCM19743</strain>
    </source>
</reference>
<name>A0A2K1E3N6_9FLAO</name>